<evidence type="ECO:0000259" key="1">
    <source>
        <dbReference type="Pfam" id="PF00188"/>
    </source>
</evidence>
<dbReference type="RefSeq" id="WP_136841233.1">
    <property type="nucleotide sequence ID" value="NZ_SUPL01000002.1"/>
</dbReference>
<proteinExistence type="predicted"/>
<dbReference type="PANTHER" id="PTHR31157">
    <property type="entry name" value="SCP DOMAIN-CONTAINING PROTEIN"/>
    <property type="match status" value="1"/>
</dbReference>
<reference evidence="2 3" key="1">
    <citation type="submission" date="2019-04" db="EMBL/GenBank/DDBJ databases">
        <title>Lacinutrix sp. nov., isolated from marine water.</title>
        <authorList>
            <person name="Kim W."/>
        </authorList>
    </citation>
    <scope>NUCLEOTIDE SEQUENCE [LARGE SCALE GENOMIC DNA]</scope>
    <source>
        <strain evidence="2 3">CAU 1491</strain>
    </source>
</reference>
<name>A0A4U0EYI2_9FLAO</name>
<feature type="domain" description="SCP" evidence="1">
    <location>
        <begin position="44"/>
        <end position="156"/>
    </location>
</feature>
<dbReference type="EMBL" id="SUPL01000002">
    <property type="protein sequence ID" value="TJY37087.1"/>
    <property type="molecule type" value="Genomic_DNA"/>
</dbReference>
<organism evidence="2 3">
    <name type="scientific">Pontimicrobium aquaticum</name>
    <dbReference type="NCBI Taxonomy" id="2565367"/>
    <lineage>
        <taxon>Bacteria</taxon>
        <taxon>Pseudomonadati</taxon>
        <taxon>Bacteroidota</taxon>
        <taxon>Flavobacteriia</taxon>
        <taxon>Flavobacteriales</taxon>
        <taxon>Flavobacteriaceae</taxon>
        <taxon>Pontimicrobium</taxon>
    </lineage>
</organism>
<dbReference type="Pfam" id="PF00188">
    <property type="entry name" value="CAP"/>
    <property type="match status" value="1"/>
</dbReference>
<dbReference type="InterPro" id="IPR014044">
    <property type="entry name" value="CAP_dom"/>
</dbReference>
<dbReference type="AlphaFoldDB" id="A0A4U0EYI2"/>
<gene>
    <name evidence="2" type="ORF">E5167_03835</name>
</gene>
<dbReference type="PANTHER" id="PTHR31157:SF1">
    <property type="entry name" value="SCP DOMAIN-CONTAINING PROTEIN"/>
    <property type="match status" value="1"/>
</dbReference>
<protein>
    <submittedName>
        <fullName evidence="2">CAP domain-containing protein</fullName>
    </submittedName>
</protein>
<comment type="caution">
    <text evidence="2">The sequence shown here is derived from an EMBL/GenBank/DDBJ whole genome shotgun (WGS) entry which is preliminary data.</text>
</comment>
<sequence>MKKVIIFCYVVVSLMVVSCSKENDLDSFENEANEISLTITQEILELVNLHRKSIGKQELIRNSDADNIAKGHTHYMINQGKISHDNFAKRFLELQDQVQAITAGENVAFGYANGKTVVDAWLNSPGHKANIEGDFVYIGIAAVKDSNGAYYYTQLFYR</sequence>
<keyword evidence="3" id="KW-1185">Reference proteome</keyword>
<dbReference type="Proteomes" id="UP000307657">
    <property type="component" value="Unassembled WGS sequence"/>
</dbReference>
<dbReference type="Gene3D" id="3.40.33.10">
    <property type="entry name" value="CAP"/>
    <property type="match status" value="1"/>
</dbReference>
<evidence type="ECO:0000313" key="2">
    <source>
        <dbReference type="EMBL" id="TJY37087.1"/>
    </source>
</evidence>
<dbReference type="OrthoDB" id="982527at2"/>
<evidence type="ECO:0000313" key="3">
    <source>
        <dbReference type="Proteomes" id="UP000307657"/>
    </source>
</evidence>
<dbReference type="PROSITE" id="PS51257">
    <property type="entry name" value="PROKAR_LIPOPROTEIN"/>
    <property type="match status" value="1"/>
</dbReference>
<accession>A0A4U0EYI2</accession>
<dbReference type="CDD" id="cd05379">
    <property type="entry name" value="CAP_bacterial"/>
    <property type="match status" value="1"/>
</dbReference>
<dbReference type="InterPro" id="IPR035940">
    <property type="entry name" value="CAP_sf"/>
</dbReference>
<dbReference type="SUPFAM" id="SSF55797">
    <property type="entry name" value="PR-1-like"/>
    <property type="match status" value="1"/>
</dbReference>